<dbReference type="InterPro" id="IPR050351">
    <property type="entry name" value="BphY/WalK/GraS-like"/>
</dbReference>
<dbReference type="Proteomes" id="UP000434052">
    <property type="component" value="Unassembled WGS sequence"/>
</dbReference>
<dbReference type="Gene3D" id="3.30.565.10">
    <property type="entry name" value="Histidine kinase-like ATPase, C-terminal domain"/>
    <property type="match status" value="1"/>
</dbReference>
<dbReference type="CDD" id="cd00082">
    <property type="entry name" value="HisKA"/>
    <property type="match status" value="1"/>
</dbReference>
<feature type="domain" description="Histidine kinase" evidence="14">
    <location>
        <begin position="367"/>
        <end position="585"/>
    </location>
</feature>
<keyword evidence="8 16" id="KW-0418">Kinase</keyword>
<dbReference type="Pfam" id="PF00512">
    <property type="entry name" value="HisKA"/>
    <property type="match status" value="1"/>
</dbReference>
<dbReference type="PROSITE" id="PS50109">
    <property type="entry name" value="HIS_KIN"/>
    <property type="match status" value="1"/>
</dbReference>
<dbReference type="Pfam" id="PF00672">
    <property type="entry name" value="HAMP"/>
    <property type="match status" value="1"/>
</dbReference>
<keyword evidence="5" id="KW-0808">Transferase</keyword>
<evidence type="ECO:0000256" key="6">
    <source>
        <dbReference type="ARBA" id="ARBA00022692"/>
    </source>
</evidence>
<comment type="caution">
    <text evidence="16">The sequence shown here is derived from an EMBL/GenBank/DDBJ whole genome shotgun (WGS) entry which is preliminary data.</text>
</comment>
<evidence type="ECO:0000256" key="9">
    <source>
        <dbReference type="ARBA" id="ARBA00022840"/>
    </source>
</evidence>
<dbReference type="EMBL" id="QMIF01000012">
    <property type="protein sequence ID" value="TVM32057.1"/>
    <property type="molecule type" value="Genomic_DNA"/>
</dbReference>
<evidence type="ECO:0000313" key="17">
    <source>
        <dbReference type="Proteomes" id="UP000434052"/>
    </source>
</evidence>
<evidence type="ECO:0000256" key="4">
    <source>
        <dbReference type="ARBA" id="ARBA00022553"/>
    </source>
</evidence>
<dbReference type="GO" id="GO:0000156">
    <property type="term" value="F:phosphorelay response regulator activity"/>
    <property type="evidence" value="ECO:0007669"/>
    <property type="project" value="TreeGrafter"/>
</dbReference>
<gene>
    <name evidence="16" type="ORF">DQK91_16105</name>
</gene>
<dbReference type="InterPro" id="IPR000014">
    <property type="entry name" value="PAS"/>
</dbReference>
<dbReference type="Pfam" id="PF02518">
    <property type="entry name" value="HATPase_c"/>
    <property type="match status" value="1"/>
</dbReference>
<evidence type="ECO:0000256" key="3">
    <source>
        <dbReference type="ARBA" id="ARBA00012438"/>
    </source>
</evidence>
<dbReference type="CDD" id="cd06225">
    <property type="entry name" value="HAMP"/>
    <property type="match status" value="1"/>
</dbReference>
<evidence type="ECO:0000256" key="5">
    <source>
        <dbReference type="ARBA" id="ARBA00022679"/>
    </source>
</evidence>
<dbReference type="InterPro" id="IPR036097">
    <property type="entry name" value="HisK_dim/P_sf"/>
</dbReference>
<dbReference type="GO" id="GO:0007234">
    <property type="term" value="P:osmosensory signaling via phosphorelay pathway"/>
    <property type="evidence" value="ECO:0007669"/>
    <property type="project" value="TreeGrafter"/>
</dbReference>
<dbReference type="InterPro" id="IPR003660">
    <property type="entry name" value="HAMP_dom"/>
</dbReference>
<dbReference type="SUPFAM" id="SSF55785">
    <property type="entry name" value="PYP-like sensor domain (PAS domain)"/>
    <property type="match status" value="1"/>
</dbReference>
<dbReference type="InterPro" id="IPR004358">
    <property type="entry name" value="Sig_transdc_His_kin-like_C"/>
</dbReference>
<evidence type="ECO:0000313" key="16">
    <source>
        <dbReference type="EMBL" id="TVM32057.1"/>
    </source>
</evidence>
<dbReference type="GO" id="GO:0000155">
    <property type="term" value="F:phosphorelay sensor kinase activity"/>
    <property type="evidence" value="ECO:0007669"/>
    <property type="project" value="InterPro"/>
</dbReference>
<dbReference type="CDD" id="cd00075">
    <property type="entry name" value="HATPase"/>
    <property type="match status" value="1"/>
</dbReference>
<feature type="transmembrane region" description="Helical" evidence="13">
    <location>
        <begin position="6"/>
        <end position="29"/>
    </location>
</feature>
<keyword evidence="6 13" id="KW-0812">Transmembrane</keyword>
<dbReference type="FunFam" id="1.10.287.130:FF:000001">
    <property type="entry name" value="Two-component sensor histidine kinase"/>
    <property type="match status" value="1"/>
</dbReference>
<dbReference type="InterPro" id="IPR003661">
    <property type="entry name" value="HisK_dim/P_dom"/>
</dbReference>
<protein>
    <recommendedName>
        <fullName evidence="3">histidine kinase</fullName>
        <ecNumber evidence="3">2.7.13.3</ecNumber>
    </recommendedName>
</protein>
<dbReference type="AlphaFoldDB" id="A0A6P1ZE84"/>
<name>A0A6P1ZE84_9BACT</name>
<dbReference type="SMART" id="SM00304">
    <property type="entry name" value="HAMP"/>
    <property type="match status" value="1"/>
</dbReference>
<evidence type="ECO:0000256" key="2">
    <source>
        <dbReference type="ARBA" id="ARBA00004141"/>
    </source>
</evidence>
<reference evidence="16 17" key="1">
    <citation type="submission" date="2018-06" db="EMBL/GenBank/DDBJ databases">
        <title>Complete genome of Desulfovibrio marinus P48SEP.</title>
        <authorList>
            <person name="Crispim J.S."/>
            <person name="Vidigal P.M.P."/>
            <person name="Silva L.C.F."/>
            <person name="Araujo L.C."/>
            <person name="Laguardia C.N."/>
            <person name="Dias R.S."/>
            <person name="Sousa M.P."/>
            <person name="Paula S.O."/>
            <person name="Silva C."/>
        </authorList>
    </citation>
    <scope>NUCLEOTIDE SEQUENCE [LARGE SCALE GENOMIC DNA]</scope>
    <source>
        <strain evidence="16 17">P48SEP</strain>
    </source>
</reference>
<dbReference type="PANTHER" id="PTHR42878">
    <property type="entry name" value="TWO-COMPONENT HISTIDINE KINASE"/>
    <property type="match status" value="1"/>
</dbReference>
<comment type="subcellular location">
    <subcellularLocation>
        <location evidence="2">Membrane</location>
        <topology evidence="2">Multi-pass membrane protein</topology>
    </subcellularLocation>
</comment>
<dbReference type="GO" id="GO:0016020">
    <property type="term" value="C:membrane"/>
    <property type="evidence" value="ECO:0007669"/>
    <property type="project" value="UniProtKB-SubCell"/>
</dbReference>
<evidence type="ECO:0000259" key="15">
    <source>
        <dbReference type="PROSITE" id="PS50885"/>
    </source>
</evidence>
<dbReference type="Gene3D" id="3.30.450.20">
    <property type="entry name" value="PAS domain"/>
    <property type="match status" value="1"/>
</dbReference>
<accession>A0A6P1ZE84</accession>
<dbReference type="SMART" id="SM00091">
    <property type="entry name" value="PAS"/>
    <property type="match status" value="1"/>
</dbReference>
<dbReference type="PROSITE" id="PS50885">
    <property type="entry name" value="HAMP"/>
    <property type="match status" value="1"/>
</dbReference>
<sequence length="598" mass="66365">MTRYSFRSRIFITFLVLVLAFVALTVFLYGRRLDTQLRDETVKRARRNLELVSMLMDDRDKASTEESLDAWVTRVGSKLGFRITYMENGHVLADSNVPAAEVPDMEDHSTRPEVIEALDSGVGFSQRHSATLDKDLIYAAKKLPGGVLRLAVPMADVEARRAAMLSILWWSMPLAVLAALLIGLLLSRSLTRSISAFSAAARAIGEGRYGDRLRVYPGSEFKQLAEAVNRMASDIQTNIQKLQDEQGQRAALFDSLSEGVLIVDGSGKIRDWNPAFANMVPGETLRQGRTLLEVIMEPRLQNLVDEMSADPEYSGTRLLSFHYAERDLDVIVEPFRDNGGGRNTVIVLRDTTEVRRLESIRSDFVANVSHELRTPLTNIRGYAETLMDMEGLPENCGKFLAVILKNIGQMTLIVSDLLQLTRLEHDDGEVESTPIRVSPVLDEAFTTLEYAARDKELRIERDIAPEAELVLADRQGLETVFRNLLDNAIRYSPKGQAVQIRGMREGDTCVFEVRDFGPGIPRGHEKRIFERFYRAPEVGNAQRGGSGLGLALCQHSLRAHGGGIELVTPEDGPGALFRFTLRAADGEAAESGAKETSA</sequence>
<comment type="catalytic activity">
    <reaction evidence="1">
        <text>ATP + protein L-histidine = ADP + protein N-phospho-L-histidine.</text>
        <dbReference type="EC" id="2.7.13.3"/>
    </reaction>
</comment>
<evidence type="ECO:0000256" key="8">
    <source>
        <dbReference type="ARBA" id="ARBA00022777"/>
    </source>
</evidence>
<dbReference type="NCBIfam" id="TIGR00229">
    <property type="entry name" value="sensory_box"/>
    <property type="match status" value="1"/>
</dbReference>
<evidence type="ECO:0000256" key="10">
    <source>
        <dbReference type="ARBA" id="ARBA00022989"/>
    </source>
</evidence>
<feature type="transmembrane region" description="Helical" evidence="13">
    <location>
        <begin position="167"/>
        <end position="186"/>
    </location>
</feature>
<evidence type="ECO:0000256" key="7">
    <source>
        <dbReference type="ARBA" id="ARBA00022741"/>
    </source>
</evidence>
<dbReference type="InterPro" id="IPR005467">
    <property type="entry name" value="His_kinase_dom"/>
</dbReference>
<dbReference type="FunFam" id="3.30.565.10:FF:000006">
    <property type="entry name" value="Sensor histidine kinase WalK"/>
    <property type="match status" value="1"/>
</dbReference>
<dbReference type="OrthoDB" id="9813151at2"/>
<dbReference type="InterPro" id="IPR035965">
    <property type="entry name" value="PAS-like_dom_sf"/>
</dbReference>
<dbReference type="InterPro" id="IPR036890">
    <property type="entry name" value="HATPase_C_sf"/>
</dbReference>
<dbReference type="EC" id="2.7.13.3" evidence="3"/>
<dbReference type="SUPFAM" id="SSF158472">
    <property type="entry name" value="HAMP domain-like"/>
    <property type="match status" value="1"/>
</dbReference>
<keyword evidence="10 13" id="KW-1133">Transmembrane helix</keyword>
<dbReference type="InterPro" id="IPR003594">
    <property type="entry name" value="HATPase_dom"/>
</dbReference>
<evidence type="ECO:0000259" key="14">
    <source>
        <dbReference type="PROSITE" id="PS50109"/>
    </source>
</evidence>
<proteinExistence type="predicted"/>
<keyword evidence="12 13" id="KW-0472">Membrane</keyword>
<keyword evidence="7" id="KW-0547">Nucleotide-binding</keyword>
<dbReference type="PRINTS" id="PR00344">
    <property type="entry name" value="BCTRLSENSOR"/>
</dbReference>
<dbReference type="Gene3D" id="1.10.287.130">
    <property type="match status" value="1"/>
</dbReference>
<feature type="domain" description="HAMP" evidence="15">
    <location>
        <begin position="188"/>
        <end position="240"/>
    </location>
</feature>
<dbReference type="SMART" id="SM00387">
    <property type="entry name" value="HATPase_c"/>
    <property type="match status" value="1"/>
</dbReference>
<evidence type="ECO:0000256" key="12">
    <source>
        <dbReference type="ARBA" id="ARBA00023136"/>
    </source>
</evidence>
<evidence type="ECO:0000256" key="11">
    <source>
        <dbReference type="ARBA" id="ARBA00023012"/>
    </source>
</evidence>
<dbReference type="SUPFAM" id="SSF47384">
    <property type="entry name" value="Homodimeric domain of signal transducing histidine kinase"/>
    <property type="match status" value="1"/>
</dbReference>
<organism evidence="16 17">
    <name type="scientific">Oceanidesulfovibrio marinus</name>
    <dbReference type="NCBI Taxonomy" id="370038"/>
    <lineage>
        <taxon>Bacteria</taxon>
        <taxon>Pseudomonadati</taxon>
        <taxon>Thermodesulfobacteriota</taxon>
        <taxon>Desulfovibrionia</taxon>
        <taxon>Desulfovibrionales</taxon>
        <taxon>Desulfovibrionaceae</taxon>
        <taxon>Oceanidesulfovibrio</taxon>
    </lineage>
</organism>
<dbReference type="SMART" id="SM00388">
    <property type="entry name" value="HisKA"/>
    <property type="match status" value="1"/>
</dbReference>
<keyword evidence="9" id="KW-0067">ATP-binding</keyword>
<keyword evidence="11" id="KW-0902">Two-component regulatory system</keyword>
<evidence type="ECO:0000256" key="13">
    <source>
        <dbReference type="SAM" id="Phobius"/>
    </source>
</evidence>
<dbReference type="Gene3D" id="6.10.340.10">
    <property type="match status" value="1"/>
</dbReference>
<dbReference type="GO" id="GO:0005524">
    <property type="term" value="F:ATP binding"/>
    <property type="evidence" value="ECO:0007669"/>
    <property type="project" value="UniProtKB-KW"/>
</dbReference>
<keyword evidence="4" id="KW-0597">Phosphoprotein</keyword>
<dbReference type="GO" id="GO:0030295">
    <property type="term" value="F:protein kinase activator activity"/>
    <property type="evidence" value="ECO:0007669"/>
    <property type="project" value="TreeGrafter"/>
</dbReference>
<evidence type="ECO:0000256" key="1">
    <source>
        <dbReference type="ARBA" id="ARBA00000085"/>
    </source>
</evidence>
<dbReference type="SUPFAM" id="SSF55874">
    <property type="entry name" value="ATPase domain of HSP90 chaperone/DNA topoisomerase II/histidine kinase"/>
    <property type="match status" value="1"/>
</dbReference>
<dbReference type="PANTHER" id="PTHR42878:SF7">
    <property type="entry name" value="SENSOR HISTIDINE KINASE GLRK"/>
    <property type="match status" value="1"/>
</dbReference>
<dbReference type="Pfam" id="PF13188">
    <property type="entry name" value="PAS_8"/>
    <property type="match status" value="1"/>
</dbReference>